<evidence type="ECO:0000256" key="1">
    <source>
        <dbReference type="SAM" id="MobiDB-lite"/>
    </source>
</evidence>
<sequence>MSAPPPYNHQQPYPQANMAISQQQQGGYGYPQPQSQGYPPSKDILSNKVIHNLSSKDMVTLNNSPSCDEIVSAIFNFDPVNPTSDGAGFEHYEQYQKEGGYGSDKKQTKEYSNDAGYGKSAGYGADKGYGYNKSAFQCVCCAPKTSTTTTTRND</sequence>
<dbReference type="WBParaSite" id="jg11418">
    <property type="protein sequence ID" value="jg11418"/>
    <property type="gene ID" value="jg11418"/>
</dbReference>
<organism evidence="2 3">
    <name type="scientific">Ditylenchus dipsaci</name>
    <dbReference type="NCBI Taxonomy" id="166011"/>
    <lineage>
        <taxon>Eukaryota</taxon>
        <taxon>Metazoa</taxon>
        <taxon>Ecdysozoa</taxon>
        <taxon>Nematoda</taxon>
        <taxon>Chromadorea</taxon>
        <taxon>Rhabditida</taxon>
        <taxon>Tylenchina</taxon>
        <taxon>Tylenchomorpha</taxon>
        <taxon>Sphaerularioidea</taxon>
        <taxon>Anguinidae</taxon>
        <taxon>Anguininae</taxon>
        <taxon>Ditylenchus</taxon>
    </lineage>
</organism>
<keyword evidence="2" id="KW-1185">Reference proteome</keyword>
<dbReference type="Proteomes" id="UP000887574">
    <property type="component" value="Unplaced"/>
</dbReference>
<proteinExistence type="predicted"/>
<feature type="compositionally biased region" description="Low complexity" evidence="1">
    <location>
        <begin position="8"/>
        <end position="41"/>
    </location>
</feature>
<feature type="region of interest" description="Disordered" evidence="1">
    <location>
        <begin position="1"/>
        <end position="42"/>
    </location>
</feature>
<name>A0A915CRG4_9BILA</name>
<feature type="region of interest" description="Disordered" evidence="1">
    <location>
        <begin position="83"/>
        <end position="117"/>
    </location>
</feature>
<dbReference type="AlphaFoldDB" id="A0A915CRG4"/>
<protein>
    <submittedName>
        <fullName evidence="3">Uncharacterized protein</fullName>
    </submittedName>
</protein>
<evidence type="ECO:0000313" key="2">
    <source>
        <dbReference type="Proteomes" id="UP000887574"/>
    </source>
</evidence>
<feature type="compositionally biased region" description="Basic and acidic residues" evidence="1">
    <location>
        <begin position="103"/>
        <end position="112"/>
    </location>
</feature>
<accession>A0A915CRG4</accession>
<reference evidence="3" key="1">
    <citation type="submission" date="2022-11" db="UniProtKB">
        <authorList>
            <consortium name="WormBaseParasite"/>
        </authorList>
    </citation>
    <scope>IDENTIFICATION</scope>
</reference>
<evidence type="ECO:0000313" key="3">
    <source>
        <dbReference type="WBParaSite" id="jg11418"/>
    </source>
</evidence>